<evidence type="ECO:0000313" key="1">
    <source>
        <dbReference type="EMBL" id="ALC05907.1"/>
    </source>
</evidence>
<organism evidence="1 2">
    <name type="scientific">Corynebacterium deserti GIMN1.010</name>
    <dbReference type="NCBI Taxonomy" id="931089"/>
    <lineage>
        <taxon>Bacteria</taxon>
        <taxon>Bacillati</taxon>
        <taxon>Actinomycetota</taxon>
        <taxon>Actinomycetes</taxon>
        <taxon>Mycobacteriales</taxon>
        <taxon>Corynebacteriaceae</taxon>
        <taxon>Corynebacterium</taxon>
    </lineage>
</organism>
<dbReference type="STRING" id="931089.CDES_07490"/>
<dbReference type="EMBL" id="CP009220">
    <property type="protein sequence ID" value="ALC05907.1"/>
    <property type="molecule type" value="Genomic_DNA"/>
</dbReference>
<protein>
    <submittedName>
        <fullName evidence="1">Uncharacterized protein</fullName>
    </submittedName>
</protein>
<gene>
    <name evidence="1" type="ORF">CDES_07490</name>
</gene>
<dbReference type="Proteomes" id="UP000068067">
    <property type="component" value="Chromosome"/>
</dbReference>
<dbReference type="RefSeq" id="WP_053544911.1">
    <property type="nucleotide sequence ID" value="NZ_CP009220.1"/>
</dbReference>
<dbReference type="AlphaFoldDB" id="A0A0M4CY14"/>
<dbReference type="PATRIC" id="fig|931089.4.peg.1514"/>
<dbReference type="KEGG" id="cdx:CDES_07490"/>
<proteinExistence type="predicted"/>
<sequence length="142" mass="15194">MKLTPITNPVALRLDTTVGTRIFAGDTMIFGDTDWRNVSASLMNGWTGTVWLRRKGDQIIYRFTGVSGAAATASQLLPGFPGAVAINSGKVSFPYLGRTVEFDIPWNLNGSPLSTPYRGSISGEISFHTKASWPATLSGTPA</sequence>
<name>A0A0M4CY14_9CORY</name>
<dbReference type="OrthoDB" id="5150390at2"/>
<accession>A0A0M4CY14</accession>
<keyword evidence="2" id="KW-1185">Reference proteome</keyword>
<reference evidence="1 2" key="1">
    <citation type="submission" date="2014-08" db="EMBL/GenBank/DDBJ databases">
        <title>Complete genome sequence of Corynebacterium deserti GIMN1.010 (=DSM 45689), isolated from desert sand in western China.</title>
        <authorList>
            <person name="Ruckert C."/>
            <person name="Albersmeier A."/>
            <person name="Kalinowski J."/>
        </authorList>
    </citation>
    <scope>NUCLEOTIDE SEQUENCE [LARGE SCALE GENOMIC DNA]</scope>
    <source>
        <strain evidence="1 2">GIMN1.010</strain>
    </source>
</reference>
<evidence type="ECO:0000313" key="2">
    <source>
        <dbReference type="Proteomes" id="UP000068067"/>
    </source>
</evidence>